<feature type="signal peptide" evidence="1">
    <location>
        <begin position="1"/>
        <end position="21"/>
    </location>
</feature>
<keyword evidence="3" id="KW-1185">Reference proteome</keyword>
<dbReference type="AlphaFoldDB" id="A0A1G5HMH2"/>
<name>A0A1G5HMH2_9BACT</name>
<dbReference type="STRING" id="419481.SAMN05216233_114116"/>
<dbReference type="OrthoDB" id="195732at2"/>
<dbReference type="EMBL" id="FMUX01000014">
    <property type="protein sequence ID" value="SCY64248.1"/>
    <property type="molecule type" value="Genomic_DNA"/>
</dbReference>
<evidence type="ECO:0000256" key="1">
    <source>
        <dbReference type="SAM" id="SignalP"/>
    </source>
</evidence>
<keyword evidence="1" id="KW-0732">Signal</keyword>
<proteinExistence type="predicted"/>
<feature type="chain" id="PRO_5011660265" description="Cache domain-containing protein" evidence="1">
    <location>
        <begin position="22"/>
        <end position="201"/>
    </location>
</feature>
<dbReference type="RefSeq" id="WP_092212602.1">
    <property type="nucleotide sequence ID" value="NZ_FMUX01000014.1"/>
</dbReference>
<dbReference type="Proteomes" id="UP000198870">
    <property type="component" value="Unassembled WGS sequence"/>
</dbReference>
<evidence type="ECO:0008006" key="4">
    <source>
        <dbReference type="Google" id="ProtNLM"/>
    </source>
</evidence>
<reference evidence="2 3" key="1">
    <citation type="submission" date="2016-10" db="EMBL/GenBank/DDBJ databases">
        <authorList>
            <person name="de Groot N.N."/>
        </authorList>
    </citation>
    <scope>NUCLEOTIDE SEQUENCE [LARGE SCALE GENOMIC DNA]</scope>
    <source>
        <strain evidence="2 3">AA1</strain>
    </source>
</reference>
<evidence type="ECO:0000313" key="3">
    <source>
        <dbReference type="Proteomes" id="UP000198870"/>
    </source>
</evidence>
<gene>
    <name evidence="2" type="ORF">SAMN05216233_114116</name>
</gene>
<accession>A0A1G5HMH2</accession>
<sequence length="201" mass="21428">MKKLIATLVIALFLGLPGICAANPAVEAMLAKVAKDIDASPKGSADLKAFTKTTLIPLCVTKELVDAAKASNAKGLSLADIQKIDEEWQEAEEELPIMEELLTNDCGKALQALANRTPAMAKGFAFDNQGATVGSHRTPNDYWQGDEGKYKHTVKEQSIEVGPVKFDKAENTQLQHVALPLIDGDGTVVGGVLVGVFLDKL</sequence>
<evidence type="ECO:0000313" key="2">
    <source>
        <dbReference type="EMBL" id="SCY64248.1"/>
    </source>
</evidence>
<protein>
    <recommendedName>
        <fullName evidence="4">Cache domain-containing protein</fullName>
    </recommendedName>
</protein>
<organism evidence="2 3">
    <name type="scientific">Desulfoluna spongiiphila</name>
    <dbReference type="NCBI Taxonomy" id="419481"/>
    <lineage>
        <taxon>Bacteria</taxon>
        <taxon>Pseudomonadati</taxon>
        <taxon>Thermodesulfobacteriota</taxon>
        <taxon>Desulfobacteria</taxon>
        <taxon>Desulfobacterales</taxon>
        <taxon>Desulfolunaceae</taxon>
        <taxon>Desulfoluna</taxon>
    </lineage>
</organism>